<name>A0A0C9U2W9_SPHS4</name>
<accession>A0A0C9U2W9</accession>
<evidence type="ECO:0000313" key="2">
    <source>
        <dbReference type="Proteomes" id="UP000054279"/>
    </source>
</evidence>
<keyword evidence="2" id="KW-1185">Reference proteome</keyword>
<protein>
    <submittedName>
        <fullName evidence="1">Uncharacterized protein</fullName>
    </submittedName>
</protein>
<gene>
    <name evidence="1" type="ORF">M422DRAFT_33892</name>
</gene>
<dbReference type="EMBL" id="KN837171">
    <property type="protein sequence ID" value="KIJ37208.1"/>
    <property type="molecule type" value="Genomic_DNA"/>
</dbReference>
<organism evidence="1 2">
    <name type="scientific">Sphaerobolus stellatus (strain SS14)</name>
    <dbReference type="NCBI Taxonomy" id="990650"/>
    <lineage>
        <taxon>Eukaryota</taxon>
        <taxon>Fungi</taxon>
        <taxon>Dikarya</taxon>
        <taxon>Basidiomycota</taxon>
        <taxon>Agaricomycotina</taxon>
        <taxon>Agaricomycetes</taxon>
        <taxon>Phallomycetidae</taxon>
        <taxon>Geastrales</taxon>
        <taxon>Sphaerobolaceae</taxon>
        <taxon>Sphaerobolus</taxon>
    </lineage>
</organism>
<dbReference type="AlphaFoldDB" id="A0A0C9U2W9"/>
<sequence>MCISVYTVQPTRIHQYTITHYPLSSPQFQISNGVAKSQGVQYGQKEPRKRNSCQYLNNFSIINLFYVQ</sequence>
<proteinExistence type="predicted"/>
<evidence type="ECO:0000313" key="1">
    <source>
        <dbReference type="EMBL" id="KIJ37208.1"/>
    </source>
</evidence>
<reference evidence="1 2" key="1">
    <citation type="submission" date="2014-06" db="EMBL/GenBank/DDBJ databases">
        <title>Evolutionary Origins and Diversification of the Mycorrhizal Mutualists.</title>
        <authorList>
            <consortium name="DOE Joint Genome Institute"/>
            <consortium name="Mycorrhizal Genomics Consortium"/>
            <person name="Kohler A."/>
            <person name="Kuo A."/>
            <person name="Nagy L.G."/>
            <person name="Floudas D."/>
            <person name="Copeland A."/>
            <person name="Barry K.W."/>
            <person name="Cichocki N."/>
            <person name="Veneault-Fourrey C."/>
            <person name="LaButti K."/>
            <person name="Lindquist E.A."/>
            <person name="Lipzen A."/>
            <person name="Lundell T."/>
            <person name="Morin E."/>
            <person name="Murat C."/>
            <person name="Riley R."/>
            <person name="Ohm R."/>
            <person name="Sun H."/>
            <person name="Tunlid A."/>
            <person name="Henrissat B."/>
            <person name="Grigoriev I.V."/>
            <person name="Hibbett D.S."/>
            <person name="Martin F."/>
        </authorList>
    </citation>
    <scope>NUCLEOTIDE SEQUENCE [LARGE SCALE GENOMIC DNA]</scope>
    <source>
        <strain evidence="1 2">SS14</strain>
    </source>
</reference>
<dbReference type="Proteomes" id="UP000054279">
    <property type="component" value="Unassembled WGS sequence"/>
</dbReference>
<dbReference type="HOGENOM" id="CLU_2795615_0_0_1"/>